<comment type="subcellular location">
    <subcellularLocation>
        <location evidence="1">Cell inner membrane</location>
        <topology evidence="1">Single-pass membrane protein</topology>
    </subcellularLocation>
</comment>
<evidence type="ECO:0000313" key="10">
    <source>
        <dbReference type="EMBL" id="VAV83924.1"/>
    </source>
</evidence>
<evidence type="ECO:0000256" key="1">
    <source>
        <dbReference type="ARBA" id="ARBA00004377"/>
    </source>
</evidence>
<proteinExistence type="predicted"/>
<dbReference type="Gene3D" id="3.30.420.270">
    <property type="match status" value="1"/>
</dbReference>
<keyword evidence="8 9" id="KW-0472">Membrane</keyword>
<evidence type="ECO:0000256" key="4">
    <source>
        <dbReference type="ARBA" id="ARBA00022519"/>
    </source>
</evidence>
<dbReference type="GO" id="GO:0015031">
    <property type="term" value="P:protein transport"/>
    <property type="evidence" value="ECO:0007669"/>
    <property type="project" value="UniProtKB-KW"/>
</dbReference>
<gene>
    <name evidence="10" type="ORF">MNBD_DELTA01-1585</name>
</gene>
<evidence type="ECO:0000256" key="5">
    <source>
        <dbReference type="ARBA" id="ARBA00022692"/>
    </source>
</evidence>
<dbReference type="GO" id="GO:0005886">
    <property type="term" value="C:plasma membrane"/>
    <property type="evidence" value="ECO:0007669"/>
    <property type="project" value="UniProtKB-SubCell"/>
</dbReference>
<keyword evidence="3" id="KW-1003">Cell membrane</keyword>
<keyword evidence="6" id="KW-0653">Protein transport</keyword>
<organism evidence="10">
    <name type="scientific">hydrothermal vent metagenome</name>
    <dbReference type="NCBI Taxonomy" id="652676"/>
    <lineage>
        <taxon>unclassified sequences</taxon>
        <taxon>metagenomes</taxon>
        <taxon>ecological metagenomes</taxon>
    </lineage>
</organism>
<dbReference type="AlphaFoldDB" id="A0A3B0QQG2"/>
<dbReference type="GO" id="GO:0022857">
    <property type="term" value="F:transmembrane transporter activity"/>
    <property type="evidence" value="ECO:0007669"/>
    <property type="project" value="InterPro"/>
</dbReference>
<dbReference type="PANTHER" id="PTHR30558">
    <property type="entry name" value="EXBD MEMBRANE COMPONENT OF PMF-DRIVEN MACROMOLECULE IMPORT SYSTEM"/>
    <property type="match status" value="1"/>
</dbReference>
<evidence type="ECO:0000256" key="7">
    <source>
        <dbReference type="ARBA" id="ARBA00022989"/>
    </source>
</evidence>
<keyword evidence="5 9" id="KW-0812">Transmembrane</keyword>
<dbReference type="InterPro" id="IPR014168">
    <property type="entry name" value="Tol-Pal_TolR"/>
</dbReference>
<dbReference type="InterPro" id="IPR003400">
    <property type="entry name" value="ExbD"/>
</dbReference>
<dbReference type="PANTHER" id="PTHR30558:SF12">
    <property type="entry name" value="BIOPOLYMER TRANSPORT PROTEIN EXBD"/>
    <property type="match status" value="1"/>
</dbReference>
<dbReference type="NCBIfam" id="TIGR02801">
    <property type="entry name" value="tolR"/>
    <property type="match status" value="1"/>
</dbReference>
<sequence>MADNRMLSNINVTPFVDVMLVLLVIFMVTAPMMETGIDVNLPEVEAGSVEGRDEPIIVSIDKKGSVFINKKKVSLSKLKGNLGAIVKRRKDKTVYLRADEAVPYGKVARTMAAIRTSGIKKIAMITETPQGGSKRK</sequence>
<evidence type="ECO:0000256" key="8">
    <source>
        <dbReference type="ARBA" id="ARBA00023136"/>
    </source>
</evidence>
<keyword evidence="7 9" id="KW-1133">Transmembrane helix</keyword>
<dbReference type="Pfam" id="PF02472">
    <property type="entry name" value="ExbD"/>
    <property type="match status" value="1"/>
</dbReference>
<keyword evidence="4" id="KW-0997">Cell inner membrane</keyword>
<keyword evidence="2" id="KW-0813">Transport</keyword>
<accession>A0A3B0QQG2</accession>
<dbReference type="EMBL" id="UOEA01000056">
    <property type="protein sequence ID" value="VAV83924.1"/>
    <property type="molecule type" value="Genomic_DNA"/>
</dbReference>
<reference evidence="10" key="1">
    <citation type="submission" date="2018-06" db="EMBL/GenBank/DDBJ databases">
        <authorList>
            <person name="Zhirakovskaya E."/>
        </authorList>
    </citation>
    <scope>NUCLEOTIDE SEQUENCE</scope>
</reference>
<evidence type="ECO:0000256" key="3">
    <source>
        <dbReference type="ARBA" id="ARBA00022475"/>
    </source>
</evidence>
<evidence type="ECO:0000256" key="9">
    <source>
        <dbReference type="SAM" id="Phobius"/>
    </source>
</evidence>
<evidence type="ECO:0000256" key="2">
    <source>
        <dbReference type="ARBA" id="ARBA00022448"/>
    </source>
</evidence>
<feature type="transmembrane region" description="Helical" evidence="9">
    <location>
        <begin position="12"/>
        <end position="33"/>
    </location>
</feature>
<name>A0A3B0QQG2_9ZZZZ</name>
<evidence type="ECO:0000256" key="6">
    <source>
        <dbReference type="ARBA" id="ARBA00022927"/>
    </source>
</evidence>
<protein>
    <submittedName>
        <fullName evidence="10">Tol biopolymer transport system, TolR protein</fullName>
    </submittedName>
</protein>